<dbReference type="Proteomes" id="UP001596122">
    <property type="component" value="Unassembled WGS sequence"/>
</dbReference>
<evidence type="ECO:0000256" key="2">
    <source>
        <dbReference type="ARBA" id="ARBA00022857"/>
    </source>
</evidence>
<feature type="domain" description="Ketopantoate reductase N-terminal" evidence="4">
    <location>
        <begin position="4"/>
        <end position="149"/>
    </location>
</feature>
<dbReference type="PANTHER" id="PTHR43765">
    <property type="entry name" value="2-DEHYDROPANTOATE 2-REDUCTASE-RELATED"/>
    <property type="match status" value="1"/>
</dbReference>
<comment type="similarity">
    <text evidence="1">Belongs to the ketopantoate reductase family.</text>
</comment>
<dbReference type="EMBL" id="JBHSLD010000009">
    <property type="protein sequence ID" value="MFC5381304.1"/>
    <property type="molecule type" value="Genomic_DNA"/>
</dbReference>
<evidence type="ECO:0000259" key="4">
    <source>
        <dbReference type="Pfam" id="PF02558"/>
    </source>
</evidence>
<keyword evidence="7" id="KW-1185">Reference proteome</keyword>
<dbReference type="InterPro" id="IPR013752">
    <property type="entry name" value="KPA_reductase"/>
</dbReference>
<proteinExistence type="inferred from homology"/>
<evidence type="ECO:0000259" key="5">
    <source>
        <dbReference type="Pfam" id="PF08546"/>
    </source>
</evidence>
<dbReference type="SUPFAM" id="SSF51735">
    <property type="entry name" value="NAD(P)-binding Rossmann-fold domains"/>
    <property type="match status" value="1"/>
</dbReference>
<dbReference type="InterPro" id="IPR013332">
    <property type="entry name" value="KPR_N"/>
</dbReference>
<dbReference type="RefSeq" id="WP_340269196.1">
    <property type="nucleotide sequence ID" value="NZ_JBBEOG010000004.1"/>
</dbReference>
<dbReference type="InterPro" id="IPR036291">
    <property type="entry name" value="NAD(P)-bd_dom_sf"/>
</dbReference>
<protein>
    <submittedName>
        <fullName evidence="6">Ketopantoate reductase family protein</fullName>
    </submittedName>
</protein>
<dbReference type="Pfam" id="PF02558">
    <property type="entry name" value="ApbA"/>
    <property type="match status" value="1"/>
</dbReference>
<keyword evidence="2" id="KW-0521">NADP</keyword>
<dbReference type="Pfam" id="PF08546">
    <property type="entry name" value="ApbA_C"/>
    <property type="match status" value="1"/>
</dbReference>
<name>A0ABW0GPT8_9MICO</name>
<dbReference type="InterPro" id="IPR008927">
    <property type="entry name" value="6-PGluconate_DH-like_C_sf"/>
</dbReference>
<feature type="domain" description="Ketopantoate reductase C-terminal" evidence="5">
    <location>
        <begin position="177"/>
        <end position="298"/>
    </location>
</feature>
<evidence type="ECO:0000256" key="3">
    <source>
        <dbReference type="ARBA" id="ARBA00023002"/>
    </source>
</evidence>
<gene>
    <name evidence="6" type="ORF">ACFPJ6_10920</name>
</gene>
<dbReference type="SUPFAM" id="SSF48179">
    <property type="entry name" value="6-phosphogluconate dehydrogenase C-terminal domain-like"/>
    <property type="match status" value="1"/>
</dbReference>
<evidence type="ECO:0000256" key="1">
    <source>
        <dbReference type="ARBA" id="ARBA00007870"/>
    </source>
</evidence>
<evidence type="ECO:0000313" key="6">
    <source>
        <dbReference type="EMBL" id="MFC5381304.1"/>
    </source>
</evidence>
<dbReference type="Gene3D" id="1.10.1040.10">
    <property type="entry name" value="N-(1-d-carboxylethyl)-l-norvaline Dehydrogenase, domain 2"/>
    <property type="match status" value="1"/>
</dbReference>
<dbReference type="InterPro" id="IPR013328">
    <property type="entry name" value="6PGD_dom2"/>
</dbReference>
<organism evidence="6 7">
    <name type="scientific">Aquipuribacter nitratireducens</name>
    <dbReference type="NCBI Taxonomy" id="650104"/>
    <lineage>
        <taxon>Bacteria</taxon>
        <taxon>Bacillati</taxon>
        <taxon>Actinomycetota</taxon>
        <taxon>Actinomycetes</taxon>
        <taxon>Micrococcales</taxon>
        <taxon>Intrasporangiaceae</taxon>
        <taxon>Aquipuribacter</taxon>
    </lineage>
</organism>
<dbReference type="PANTHER" id="PTHR43765:SF2">
    <property type="entry name" value="2-DEHYDROPANTOATE 2-REDUCTASE"/>
    <property type="match status" value="1"/>
</dbReference>
<dbReference type="InterPro" id="IPR050838">
    <property type="entry name" value="Ketopantoate_reductase"/>
</dbReference>
<reference evidence="7" key="1">
    <citation type="journal article" date="2019" name="Int. J. Syst. Evol. Microbiol.">
        <title>The Global Catalogue of Microorganisms (GCM) 10K type strain sequencing project: providing services to taxonomists for standard genome sequencing and annotation.</title>
        <authorList>
            <consortium name="The Broad Institute Genomics Platform"/>
            <consortium name="The Broad Institute Genome Sequencing Center for Infectious Disease"/>
            <person name="Wu L."/>
            <person name="Ma J."/>
        </authorList>
    </citation>
    <scope>NUCLEOTIDE SEQUENCE [LARGE SCALE GENOMIC DNA]</scope>
    <source>
        <strain evidence="7">CCUG 43114</strain>
    </source>
</reference>
<evidence type="ECO:0000313" key="7">
    <source>
        <dbReference type="Proteomes" id="UP001596122"/>
    </source>
</evidence>
<accession>A0ABW0GPT8</accession>
<keyword evidence="3" id="KW-0560">Oxidoreductase</keyword>
<dbReference type="Gene3D" id="3.40.50.720">
    <property type="entry name" value="NAD(P)-binding Rossmann-like Domain"/>
    <property type="match status" value="1"/>
</dbReference>
<sequence>MRFVVLGIGAVGGTVAARLVEAGEDVLAVARGEHARVVREEGLRLATPDGVLRVGLPVVDDPARLELHDRDVLVLAVKGQHTQALLERLPLRAADLPVLCLQNGVANEPAALRRHRAVHGVSVALPALHTEPGHVAVFIRPSGVLDIGRYPRGSDEVDAAVARRWTAAGLVTRVRDDVMAWKHRKLLSNLGNAVEALTGTGLQGEERDTVRELHRLVLTEGQEVLRAAGRPLVDEDLWRAEVASAWELAEVPGVTRGGGSTWQSLLRGAGSVEADRLNGEVVLAARELGREAPVNELLRREVVDAAAHGLAPGSVPATELLGRVRAVLGSA</sequence>
<comment type="caution">
    <text evidence="6">The sequence shown here is derived from an EMBL/GenBank/DDBJ whole genome shotgun (WGS) entry which is preliminary data.</text>
</comment>